<name>A0A6J4V605_9BACT</name>
<accession>A0A6J4V605</accession>
<dbReference type="EMBL" id="CADCWL010000127">
    <property type="protein sequence ID" value="CAA9569118.1"/>
    <property type="molecule type" value="Genomic_DNA"/>
</dbReference>
<evidence type="ECO:0000313" key="1">
    <source>
        <dbReference type="EMBL" id="CAA9569118.1"/>
    </source>
</evidence>
<proteinExistence type="predicted"/>
<reference evidence="1" key="1">
    <citation type="submission" date="2020-02" db="EMBL/GenBank/DDBJ databases">
        <authorList>
            <person name="Meier V. D."/>
        </authorList>
    </citation>
    <scope>NUCLEOTIDE SEQUENCE</scope>
    <source>
        <strain evidence="1">AVDCRST_MAG19</strain>
    </source>
</reference>
<dbReference type="AlphaFoldDB" id="A0A6J4V605"/>
<gene>
    <name evidence="1" type="ORF">AVDCRST_MAG19-2597</name>
</gene>
<protein>
    <submittedName>
        <fullName evidence="1">Uncharacterized protein</fullName>
    </submittedName>
</protein>
<sequence>MPPLEARKAPSMQAGAPFEAVATAAPLAGDGTVAFAAAICSQGWSFRHVPTSRFGVPKPSVSHVTQRLTDPGRGCR</sequence>
<organism evidence="1">
    <name type="scientific">uncultured Thermomicrobiales bacterium</name>
    <dbReference type="NCBI Taxonomy" id="1645740"/>
    <lineage>
        <taxon>Bacteria</taxon>
        <taxon>Pseudomonadati</taxon>
        <taxon>Thermomicrobiota</taxon>
        <taxon>Thermomicrobia</taxon>
        <taxon>Thermomicrobiales</taxon>
        <taxon>environmental samples</taxon>
    </lineage>
</organism>